<name>A0A1E4RPJ8_9ASCO</name>
<dbReference type="Proteomes" id="UP000095085">
    <property type="component" value="Unassembled WGS sequence"/>
</dbReference>
<feature type="non-terminal residue" evidence="1">
    <location>
        <position position="321"/>
    </location>
</feature>
<evidence type="ECO:0000313" key="1">
    <source>
        <dbReference type="EMBL" id="ODV69200.1"/>
    </source>
</evidence>
<feature type="non-terminal residue" evidence="1">
    <location>
        <position position="1"/>
    </location>
</feature>
<reference evidence="2" key="1">
    <citation type="submission" date="2016-05" db="EMBL/GenBank/DDBJ databases">
        <title>Comparative genomics of biotechnologically important yeasts.</title>
        <authorList>
            <consortium name="DOE Joint Genome Institute"/>
            <person name="Riley R."/>
            <person name="Haridas S."/>
            <person name="Wolfe K.H."/>
            <person name="Lopes M.R."/>
            <person name="Hittinger C.T."/>
            <person name="Goker M."/>
            <person name="Salamov A."/>
            <person name="Wisecaver J."/>
            <person name="Long T.M."/>
            <person name="Aerts A.L."/>
            <person name="Barry K."/>
            <person name="Choi C."/>
            <person name="Clum A."/>
            <person name="Coughlan A.Y."/>
            <person name="Deshpande S."/>
            <person name="Douglass A.P."/>
            <person name="Hanson S.J."/>
            <person name="Klenk H.-P."/>
            <person name="Labutti K."/>
            <person name="Lapidus A."/>
            <person name="Lindquist E."/>
            <person name="Lipzen A."/>
            <person name="Meier-Kolthoff J.P."/>
            <person name="Ohm R.A."/>
            <person name="Otillar R.P."/>
            <person name="Pangilinan J."/>
            <person name="Peng Y."/>
            <person name="Rokas A."/>
            <person name="Rosa C.A."/>
            <person name="Scheuner C."/>
            <person name="Sibirny A.A."/>
            <person name="Slot J.C."/>
            <person name="Stielow J.B."/>
            <person name="Sun H."/>
            <person name="Kurtzman C.P."/>
            <person name="Blackwell M."/>
            <person name="Grigoriev I.V."/>
            <person name="Jeffries T.W."/>
        </authorList>
    </citation>
    <scope>NUCLEOTIDE SEQUENCE [LARGE SCALE GENOMIC DNA]</scope>
    <source>
        <strain evidence="2">NRRL Y-1933</strain>
    </source>
</reference>
<organism evidence="1 2">
    <name type="scientific">Hyphopichia burtonii NRRL Y-1933</name>
    <dbReference type="NCBI Taxonomy" id="984485"/>
    <lineage>
        <taxon>Eukaryota</taxon>
        <taxon>Fungi</taxon>
        <taxon>Dikarya</taxon>
        <taxon>Ascomycota</taxon>
        <taxon>Saccharomycotina</taxon>
        <taxon>Pichiomycetes</taxon>
        <taxon>Debaryomycetaceae</taxon>
        <taxon>Hyphopichia</taxon>
    </lineage>
</organism>
<sequence>WFFKEYKVCNPSNRDGLTTFTGFKITRKYKIEAVMPTSMLFMSIAHCNHGKVDYEKTTRMSSNHDINWDQPFCMIKPDLGTKLRDLPEDIPQNLDTRELELQGSLNLTLDNFIPIKNFINTLADKTVQLFIGGNRKHINYSGLKESSHLNDLQLSSIQSSLEWESRNLVCYKIARRRKYAKRDILYYMPHTFVGALFECQLSTEDKRYLFQNLSTIDLFQFHNFDIRCDRSLSRALKPLVAEDSTKQWFERKETSFIQTIPYLTTATPYNLRFKLSDTNDMFQHTWASDIDVNEEYNYNEFEVNLISQAIAKSANHVNKLL</sequence>
<gene>
    <name evidence="1" type="ORF">HYPBUDRAFT_86581</name>
</gene>
<proteinExistence type="predicted"/>
<keyword evidence="2" id="KW-1185">Reference proteome</keyword>
<dbReference type="OrthoDB" id="4024574at2759"/>
<dbReference type="RefSeq" id="XP_020078267.1">
    <property type="nucleotide sequence ID" value="XM_020223786.1"/>
</dbReference>
<protein>
    <submittedName>
        <fullName evidence="1">Uncharacterized protein</fullName>
    </submittedName>
</protein>
<dbReference type="GeneID" id="30998335"/>
<accession>A0A1E4RPJ8</accession>
<dbReference type="EMBL" id="KV454539">
    <property type="protein sequence ID" value="ODV69200.1"/>
    <property type="molecule type" value="Genomic_DNA"/>
</dbReference>
<evidence type="ECO:0000313" key="2">
    <source>
        <dbReference type="Proteomes" id="UP000095085"/>
    </source>
</evidence>
<dbReference type="AlphaFoldDB" id="A0A1E4RPJ8"/>